<proteinExistence type="inferred from homology"/>
<dbReference type="EMBL" id="QOUI01000006">
    <property type="protein sequence ID" value="RCK69368.1"/>
    <property type="molecule type" value="Genomic_DNA"/>
</dbReference>
<feature type="domain" description="Ketoreductase" evidence="4">
    <location>
        <begin position="13"/>
        <end position="212"/>
    </location>
</feature>
<accession>A0A367YU76</accession>
<keyword evidence="2" id="KW-0560">Oxidoreductase</keyword>
<sequence>MPDTDTDRDLTGTVVAVTGATAGIGRATARLLVAAGARVAVLGRRRERLAALVEELGEEAVTTVAGDVADPDVNHRLVSAALDRFGRLDSVVANAGVGAYGGIMDLSDEQISSMTATNYLGTVWTVRAAVPVLREQGSGGDVVVVSSVAGLRGGATEAVYAGTKFAQVGLAGSLDRELRAEGIRVSTICPAAVSTEFALGAGRSEGDAWLEDVLTAEDVAAAVVAVLRQPRRLRTQQWVLRSMAEES</sequence>
<dbReference type="PRINTS" id="PR00081">
    <property type="entry name" value="GDHRDH"/>
</dbReference>
<evidence type="ECO:0000313" key="6">
    <source>
        <dbReference type="Proteomes" id="UP000252770"/>
    </source>
</evidence>
<evidence type="ECO:0000256" key="2">
    <source>
        <dbReference type="ARBA" id="ARBA00023002"/>
    </source>
</evidence>
<dbReference type="Proteomes" id="UP000252770">
    <property type="component" value="Unassembled WGS sequence"/>
</dbReference>
<dbReference type="SUPFAM" id="SSF51735">
    <property type="entry name" value="NAD(P)-binding Rossmann-fold domains"/>
    <property type="match status" value="1"/>
</dbReference>
<dbReference type="AlphaFoldDB" id="A0A367YU76"/>
<comment type="similarity">
    <text evidence="1 3">Belongs to the short-chain dehydrogenases/reductases (SDR) family.</text>
</comment>
<reference evidence="5 6" key="1">
    <citation type="submission" date="2018-07" db="EMBL/GenBank/DDBJ databases">
        <title>Desertimonas flava gen. nov. sp. nov.</title>
        <authorList>
            <person name="Liu S."/>
        </authorList>
    </citation>
    <scope>NUCLEOTIDE SEQUENCE [LARGE SCALE GENOMIC DNA]</scope>
    <source>
        <strain evidence="5 6">16Sb5-5</strain>
    </source>
</reference>
<dbReference type="InterPro" id="IPR002347">
    <property type="entry name" value="SDR_fam"/>
</dbReference>
<dbReference type="PANTHER" id="PTHR43669:SF3">
    <property type="entry name" value="ALCOHOL DEHYDROGENASE, PUTATIVE (AFU_ORTHOLOGUE AFUA_3G03445)-RELATED"/>
    <property type="match status" value="1"/>
</dbReference>
<evidence type="ECO:0000259" key="4">
    <source>
        <dbReference type="SMART" id="SM00822"/>
    </source>
</evidence>
<dbReference type="InterPro" id="IPR057326">
    <property type="entry name" value="KR_dom"/>
</dbReference>
<organism evidence="5 6">
    <name type="scientific">Desertihabitans brevis</name>
    <dbReference type="NCBI Taxonomy" id="2268447"/>
    <lineage>
        <taxon>Bacteria</taxon>
        <taxon>Bacillati</taxon>
        <taxon>Actinomycetota</taxon>
        <taxon>Actinomycetes</taxon>
        <taxon>Propionibacteriales</taxon>
        <taxon>Propionibacteriaceae</taxon>
        <taxon>Desertihabitans</taxon>
    </lineage>
</organism>
<dbReference type="Gene3D" id="3.40.50.720">
    <property type="entry name" value="NAD(P)-binding Rossmann-like Domain"/>
    <property type="match status" value="1"/>
</dbReference>
<dbReference type="PRINTS" id="PR00080">
    <property type="entry name" value="SDRFAMILY"/>
</dbReference>
<keyword evidence="6" id="KW-1185">Reference proteome</keyword>
<dbReference type="InterPro" id="IPR036291">
    <property type="entry name" value="NAD(P)-bd_dom_sf"/>
</dbReference>
<dbReference type="PANTHER" id="PTHR43669">
    <property type="entry name" value="5-KETO-D-GLUCONATE 5-REDUCTASE"/>
    <property type="match status" value="1"/>
</dbReference>
<dbReference type="Pfam" id="PF00106">
    <property type="entry name" value="adh_short"/>
    <property type="match status" value="1"/>
</dbReference>
<dbReference type="CDD" id="cd05233">
    <property type="entry name" value="SDR_c"/>
    <property type="match status" value="1"/>
</dbReference>
<evidence type="ECO:0000256" key="3">
    <source>
        <dbReference type="RuleBase" id="RU000363"/>
    </source>
</evidence>
<evidence type="ECO:0000313" key="5">
    <source>
        <dbReference type="EMBL" id="RCK69368.1"/>
    </source>
</evidence>
<dbReference type="GO" id="GO:0016491">
    <property type="term" value="F:oxidoreductase activity"/>
    <property type="evidence" value="ECO:0007669"/>
    <property type="project" value="UniProtKB-KW"/>
</dbReference>
<comment type="caution">
    <text evidence="5">The sequence shown here is derived from an EMBL/GenBank/DDBJ whole genome shotgun (WGS) entry which is preliminary data.</text>
</comment>
<evidence type="ECO:0000256" key="1">
    <source>
        <dbReference type="ARBA" id="ARBA00006484"/>
    </source>
</evidence>
<gene>
    <name evidence="5" type="ORF">DT076_10765</name>
</gene>
<dbReference type="RefSeq" id="WP_114126686.1">
    <property type="nucleotide sequence ID" value="NZ_QOUI01000006.1"/>
</dbReference>
<name>A0A367YU76_9ACTN</name>
<protein>
    <submittedName>
        <fullName evidence="5">SDR family NAD(P)-dependent oxidoreductase</fullName>
    </submittedName>
</protein>
<dbReference type="SMART" id="SM00822">
    <property type="entry name" value="PKS_KR"/>
    <property type="match status" value="1"/>
</dbReference>